<keyword evidence="2" id="KW-1185">Reference proteome</keyword>
<reference evidence="1" key="1">
    <citation type="journal article" date="2021" name="New Phytol.">
        <title>Evolutionary innovations through gain and loss of genes in the ectomycorrhizal Boletales.</title>
        <authorList>
            <person name="Wu G."/>
            <person name="Miyauchi S."/>
            <person name="Morin E."/>
            <person name="Kuo A."/>
            <person name="Drula E."/>
            <person name="Varga T."/>
            <person name="Kohler A."/>
            <person name="Feng B."/>
            <person name="Cao Y."/>
            <person name="Lipzen A."/>
            <person name="Daum C."/>
            <person name="Hundley H."/>
            <person name="Pangilinan J."/>
            <person name="Johnson J."/>
            <person name="Barry K."/>
            <person name="LaButti K."/>
            <person name="Ng V."/>
            <person name="Ahrendt S."/>
            <person name="Min B."/>
            <person name="Choi I.G."/>
            <person name="Park H."/>
            <person name="Plett J.M."/>
            <person name="Magnuson J."/>
            <person name="Spatafora J.W."/>
            <person name="Nagy L.G."/>
            <person name="Henrissat B."/>
            <person name="Grigoriev I.V."/>
            <person name="Yang Z.L."/>
            <person name="Xu J."/>
            <person name="Martin F.M."/>
        </authorList>
    </citation>
    <scope>NUCLEOTIDE SEQUENCE</scope>
    <source>
        <strain evidence="1">ATCC 28755</strain>
    </source>
</reference>
<feature type="non-terminal residue" evidence="1">
    <location>
        <position position="1"/>
    </location>
</feature>
<gene>
    <name evidence="1" type="ORF">BJ138DRAFT_1214390</name>
</gene>
<dbReference type="EMBL" id="MU267914">
    <property type="protein sequence ID" value="KAH7907340.1"/>
    <property type="molecule type" value="Genomic_DNA"/>
</dbReference>
<evidence type="ECO:0000313" key="2">
    <source>
        <dbReference type="Proteomes" id="UP000790377"/>
    </source>
</evidence>
<sequence>LPPGPPRRPLLGNLLHIPRFQAWHTFLSWKHQYGDLVYVETLGNGVLILNTMEMVTDLLEKRASIYSDRPIFTMVGELMGIDNSFPMLQGGAAWRQQRKMAHTALSSEAVKKYHAVQENFVAMYVNSLIDKPEDFIAQLRLTAGRIIMSVTYGISVQTADDVYITDVERSMELIGKAAVPGAFLVDLIPQLKYLPSWLPFNHIHSTGECGRRLIGTSVERPFEHVQRERAKGLANPSFTCDCLDKYDAVEDADDLSHNIRWAAGAMYGGMFVTSLTYATTLTFILAMALFPEVQVKVKNELTQVIGSGRLPSFQDRDTLPYVNATIKEAMRWRPALPLGLAHKTSQADFYKGYYIPKGTIVLPNVWAITKDTRSGIPSEVFAPERFLTSYVKETAIDPYSYAFGFGRRICPGKHLGDNNIFLLVSYIMATVNISKVKDQDGNNIPLEPPFTTGLNSFPEPFPVKFVPSSREAVAAVKGRIVQI</sequence>
<organism evidence="1 2">
    <name type="scientific">Hygrophoropsis aurantiaca</name>
    <dbReference type="NCBI Taxonomy" id="72124"/>
    <lineage>
        <taxon>Eukaryota</taxon>
        <taxon>Fungi</taxon>
        <taxon>Dikarya</taxon>
        <taxon>Basidiomycota</taxon>
        <taxon>Agaricomycotina</taxon>
        <taxon>Agaricomycetes</taxon>
        <taxon>Agaricomycetidae</taxon>
        <taxon>Boletales</taxon>
        <taxon>Coniophorineae</taxon>
        <taxon>Hygrophoropsidaceae</taxon>
        <taxon>Hygrophoropsis</taxon>
    </lineage>
</organism>
<dbReference type="Proteomes" id="UP000790377">
    <property type="component" value="Unassembled WGS sequence"/>
</dbReference>
<comment type="caution">
    <text evidence="1">The sequence shown here is derived from an EMBL/GenBank/DDBJ whole genome shotgun (WGS) entry which is preliminary data.</text>
</comment>
<evidence type="ECO:0000313" key="1">
    <source>
        <dbReference type="EMBL" id="KAH7907340.1"/>
    </source>
</evidence>
<proteinExistence type="predicted"/>
<name>A0ACB8A207_9AGAM</name>
<protein>
    <submittedName>
        <fullName evidence="1">Cytochrome P450</fullName>
    </submittedName>
</protein>
<accession>A0ACB8A207</accession>